<dbReference type="PANTHER" id="PTHR30576:SF10">
    <property type="entry name" value="SLL5057 PROTEIN"/>
    <property type="match status" value="1"/>
</dbReference>
<dbReference type="EMBL" id="PFQK01000055">
    <property type="protein sequence ID" value="PJC81671.1"/>
    <property type="molecule type" value="Genomic_DNA"/>
</dbReference>
<dbReference type="AlphaFoldDB" id="A0A2M8GMA1"/>
<dbReference type="InterPro" id="IPR003362">
    <property type="entry name" value="Bact_transf"/>
</dbReference>
<reference evidence="5" key="1">
    <citation type="submission" date="2017-09" db="EMBL/GenBank/DDBJ databases">
        <title>Depth-based differentiation of microbial function through sediment-hosted aquifers and enrichment of novel symbionts in the deep terrestrial subsurface.</title>
        <authorList>
            <person name="Probst A.J."/>
            <person name="Ladd B."/>
            <person name="Jarett J.K."/>
            <person name="Geller-Mcgrath D.E."/>
            <person name="Sieber C.M.K."/>
            <person name="Emerson J.B."/>
            <person name="Anantharaman K."/>
            <person name="Thomas B.C."/>
            <person name="Malmstrom R."/>
            <person name="Stieglmeier M."/>
            <person name="Klingl A."/>
            <person name="Woyke T."/>
            <person name="Ryan C.M."/>
            <person name="Banfield J.F."/>
        </authorList>
    </citation>
    <scope>NUCLEOTIDE SEQUENCE [LARGE SCALE GENOMIC DNA]</scope>
</reference>
<dbReference type="Proteomes" id="UP000229370">
    <property type="component" value="Unassembled WGS sequence"/>
</dbReference>
<evidence type="ECO:0000259" key="3">
    <source>
        <dbReference type="Pfam" id="PF02397"/>
    </source>
</evidence>
<accession>A0A2M8GMA1</accession>
<name>A0A2M8GMA1_9BACT</name>
<dbReference type="PANTHER" id="PTHR30576">
    <property type="entry name" value="COLANIC BIOSYNTHESIS UDP-GLUCOSE LIPID CARRIER TRANSFERASE"/>
    <property type="match status" value="1"/>
</dbReference>
<keyword evidence="2" id="KW-1133">Transmembrane helix</keyword>
<organism evidence="4 5">
    <name type="scientific">Candidatus Roizmanbacteria bacterium CG_4_8_14_3_um_filter_36_10</name>
    <dbReference type="NCBI Taxonomy" id="1974834"/>
    <lineage>
        <taxon>Bacteria</taxon>
        <taxon>Candidatus Roizmaniibacteriota</taxon>
    </lineage>
</organism>
<evidence type="ECO:0000313" key="5">
    <source>
        <dbReference type="Proteomes" id="UP000229370"/>
    </source>
</evidence>
<evidence type="ECO:0000256" key="2">
    <source>
        <dbReference type="SAM" id="Phobius"/>
    </source>
</evidence>
<keyword evidence="2" id="KW-0472">Membrane</keyword>
<evidence type="ECO:0000313" key="4">
    <source>
        <dbReference type="EMBL" id="PJC81671.1"/>
    </source>
</evidence>
<feature type="transmembrane region" description="Helical" evidence="2">
    <location>
        <begin position="26"/>
        <end position="47"/>
    </location>
</feature>
<dbReference type="Pfam" id="PF02397">
    <property type="entry name" value="Bac_transf"/>
    <property type="match status" value="1"/>
</dbReference>
<sequence length="226" mass="26403">MGINNFFSYPFIGNSYNNYFKRLIDIIGSLVLLIFFLPVYTLAALAIKLDSEGPIFADVPERIGKDRRTFKMYKFRSMIVNAHYLLRQDSRFKKLFEEYKRSSYKLKEDPRITRVGKFIRHHSIDELPQIINVLRGEMSLVGPRAYYPDELENQQRRFPQTRKLMDKVLSVKPGITGLWQVSGRSEINFDKRIAIDATYVDRISLWLDLKIILKTPKIMITGDGAV</sequence>
<protein>
    <recommendedName>
        <fullName evidence="3">Bacterial sugar transferase domain-containing protein</fullName>
    </recommendedName>
</protein>
<feature type="domain" description="Bacterial sugar transferase" evidence="3">
    <location>
        <begin position="21"/>
        <end position="220"/>
    </location>
</feature>
<keyword evidence="2" id="KW-0812">Transmembrane</keyword>
<comment type="caution">
    <text evidence="4">The sequence shown here is derived from an EMBL/GenBank/DDBJ whole genome shotgun (WGS) entry which is preliminary data.</text>
</comment>
<dbReference type="GO" id="GO:0016780">
    <property type="term" value="F:phosphotransferase activity, for other substituted phosphate groups"/>
    <property type="evidence" value="ECO:0007669"/>
    <property type="project" value="TreeGrafter"/>
</dbReference>
<evidence type="ECO:0000256" key="1">
    <source>
        <dbReference type="ARBA" id="ARBA00006464"/>
    </source>
</evidence>
<comment type="similarity">
    <text evidence="1">Belongs to the bacterial sugar transferase family.</text>
</comment>
<proteinExistence type="inferred from homology"/>
<gene>
    <name evidence="4" type="ORF">CO007_03215</name>
</gene>